<protein>
    <submittedName>
        <fullName evidence="1">Uncharacterized protein</fullName>
    </submittedName>
</protein>
<comment type="caution">
    <text evidence="1">The sequence shown here is derived from an EMBL/GenBank/DDBJ whole genome shotgun (WGS) entry which is preliminary data.</text>
</comment>
<dbReference type="Proteomes" id="UP001187531">
    <property type="component" value="Unassembled WGS sequence"/>
</dbReference>
<proteinExistence type="predicted"/>
<dbReference type="AlphaFoldDB" id="A0AA88H678"/>
<sequence>MSLDMPFISDPKYVPQAPSPVAGMGFTRNTVLEHVEKILQNLSVDEAPDIDGVSNVVMWEVVSLVA</sequence>
<name>A0AA88H678_ARTSF</name>
<reference evidence="1" key="1">
    <citation type="submission" date="2023-07" db="EMBL/GenBank/DDBJ databases">
        <title>Chromosome-level genome assembly of Artemia franciscana.</title>
        <authorList>
            <person name="Jo E."/>
        </authorList>
    </citation>
    <scope>NUCLEOTIDE SEQUENCE</scope>
    <source>
        <tissue evidence="1">Whole body</tissue>
    </source>
</reference>
<evidence type="ECO:0000313" key="1">
    <source>
        <dbReference type="EMBL" id="KAK2704164.1"/>
    </source>
</evidence>
<dbReference type="EMBL" id="JAVRJZ010000030">
    <property type="protein sequence ID" value="KAK2704164.1"/>
    <property type="molecule type" value="Genomic_DNA"/>
</dbReference>
<keyword evidence="2" id="KW-1185">Reference proteome</keyword>
<gene>
    <name evidence="1" type="ORF">QYM36_017528</name>
</gene>
<organism evidence="1 2">
    <name type="scientific">Artemia franciscana</name>
    <name type="common">Brine shrimp</name>
    <name type="synonym">Artemia sanfranciscana</name>
    <dbReference type="NCBI Taxonomy" id="6661"/>
    <lineage>
        <taxon>Eukaryota</taxon>
        <taxon>Metazoa</taxon>
        <taxon>Ecdysozoa</taxon>
        <taxon>Arthropoda</taxon>
        <taxon>Crustacea</taxon>
        <taxon>Branchiopoda</taxon>
        <taxon>Anostraca</taxon>
        <taxon>Artemiidae</taxon>
        <taxon>Artemia</taxon>
    </lineage>
</organism>
<evidence type="ECO:0000313" key="2">
    <source>
        <dbReference type="Proteomes" id="UP001187531"/>
    </source>
</evidence>
<accession>A0AA88H678</accession>